<comment type="subcellular location">
    <subcellularLocation>
        <location evidence="5">Cytoplasm</location>
    </subcellularLocation>
</comment>
<evidence type="ECO:0000256" key="2">
    <source>
        <dbReference type="ARBA" id="ARBA00022491"/>
    </source>
</evidence>
<dbReference type="FunFam" id="2.60.40.4380:FF:000002">
    <property type="entry name" value="Translational regulator CsrA"/>
    <property type="match status" value="1"/>
</dbReference>
<dbReference type="GO" id="GO:0005829">
    <property type="term" value="C:cytosol"/>
    <property type="evidence" value="ECO:0007669"/>
    <property type="project" value="TreeGrafter"/>
</dbReference>
<comment type="similarity">
    <text evidence="5">Belongs to the CsrA/RsmA family.</text>
</comment>
<dbReference type="Proteomes" id="UP000076865">
    <property type="component" value="Chromosome"/>
</dbReference>
<gene>
    <name evidence="5 6" type="primary">csrA</name>
    <name evidence="6" type="ORF">GFC30_512</name>
</gene>
<dbReference type="PANTHER" id="PTHR34984:SF1">
    <property type="entry name" value="CARBON STORAGE REGULATOR"/>
    <property type="match status" value="1"/>
</dbReference>
<dbReference type="GO" id="GO:0006402">
    <property type="term" value="P:mRNA catabolic process"/>
    <property type="evidence" value="ECO:0007669"/>
    <property type="project" value="InterPro"/>
</dbReference>
<comment type="function">
    <text evidence="5">A translational regulator that binds mRNA to regulate translation initiation and/or mRNA stability. Usually binds in the 5'-UTR at or near the Shine-Dalgarno sequence preventing ribosome-binding, thus repressing translation. Its main target seems to be the major flagellin gene, while its function is anatagonized by FliW.</text>
</comment>
<keyword evidence="7" id="KW-1185">Reference proteome</keyword>
<dbReference type="GO" id="GO:0006109">
    <property type="term" value="P:regulation of carbohydrate metabolic process"/>
    <property type="evidence" value="ECO:0007669"/>
    <property type="project" value="InterPro"/>
</dbReference>
<evidence type="ECO:0000256" key="3">
    <source>
        <dbReference type="ARBA" id="ARBA00022845"/>
    </source>
</evidence>
<dbReference type="EMBL" id="CP015438">
    <property type="protein sequence ID" value="ANB61558.1"/>
    <property type="molecule type" value="Genomic_DNA"/>
</dbReference>
<dbReference type="InterPro" id="IPR036107">
    <property type="entry name" value="CsrA_sf"/>
</dbReference>
<keyword evidence="3 5" id="KW-0810">Translation regulation</keyword>
<dbReference type="SUPFAM" id="SSF117130">
    <property type="entry name" value="CsrA-like"/>
    <property type="match status" value="1"/>
</dbReference>
<evidence type="ECO:0000313" key="7">
    <source>
        <dbReference type="Proteomes" id="UP000076865"/>
    </source>
</evidence>
<keyword evidence="1 5" id="KW-0963">Cytoplasm</keyword>
<dbReference type="OrthoDB" id="9809061at2"/>
<evidence type="ECO:0000313" key="6">
    <source>
        <dbReference type="EMBL" id="ANB61558.1"/>
    </source>
</evidence>
<dbReference type="RefSeq" id="WP_066322759.1">
    <property type="nucleotide sequence ID" value="NZ_CP015438.1"/>
</dbReference>
<evidence type="ECO:0000256" key="1">
    <source>
        <dbReference type="ARBA" id="ARBA00022490"/>
    </source>
</evidence>
<accession>A0A160F529</accession>
<dbReference type="Gene3D" id="2.60.40.4380">
    <property type="entry name" value="Translational regulator CsrA"/>
    <property type="match status" value="1"/>
</dbReference>
<dbReference type="KEGG" id="aamy:GFC30_512"/>
<dbReference type="NCBIfam" id="TIGR00202">
    <property type="entry name" value="csrA"/>
    <property type="match status" value="1"/>
</dbReference>
<dbReference type="AlphaFoldDB" id="A0A160F529"/>
<reference evidence="6 7" key="1">
    <citation type="journal article" date="2006" name="Syst. Appl. Microbiol.">
        <title>Anoxybacillus amylolyticus sp. nov., a thermophilic amylase producing bacterium isolated from Mount Rittmann (Antarctica).</title>
        <authorList>
            <person name="Poli A."/>
            <person name="Esposito E."/>
            <person name="Lama L."/>
            <person name="Orlando P."/>
            <person name="Nicolaus G."/>
            <person name="de Appolonia F."/>
            <person name="Gambacorta A."/>
            <person name="Nicolaus B."/>
        </authorList>
    </citation>
    <scope>NUCLEOTIDE SEQUENCE [LARGE SCALE GENOMIC DNA]</scope>
    <source>
        <strain evidence="6 7">DSM 15939</strain>
    </source>
</reference>
<dbReference type="HAMAP" id="MF_00167">
    <property type="entry name" value="CsrA"/>
    <property type="match status" value="1"/>
</dbReference>
<comment type="subunit">
    <text evidence="5">Homodimer; the beta-strands of each monomer intercalate to form a hydrophobic core, while the alpha-helices form wings that extend away from the core.</text>
</comment>
<dbReference type="PATRIC" id="fig|294699.3.peg.506"/>
<evidence type="ECO:0000256" key="5">
    <source>
        <dbReference type="HAMAP-Rule" id="MF_00167"/>
    </source>
</evidence>
<dbReference type="GO" id="GO:0045947">
    <property type="term" value="P:negative regulation of translational initiation"/>
    <property type="evidence" value="ECO:0007669"/>
    <property type="project" value="UniProtKB-UniRule"/>
</dbReference>
<sequence>MLVLTRRLHEAIQIGGEIEIIVLSIQGDQVKLGINAPKHVDIHRKEIYLAIQAENSEASLASKTVLHELQSHLKKLERGENE</sequence>
<proteinExistence type="inferred from homology"/>
<keyword evidence="2 5" id="KW-0678">Repressor</keyword>
<keyword evidence="5" id="KW-1005">Bacterial flagellum biogenesis</keyword>
<organism evidence="6 7">
    <name type="scientific">Anoxybacteroides amylolyticum</name>
    <dbReference type="NCBI Taxonomy" id="294699"/>
    <lineage>
        <taxon>Bacteria</taxon>
        <taxon>Bacillati</taxon>
        <taxon>Bacillota</taxon>
        <taxon>Bacilli</taxon>
        <taxon>Bacillales</taxon>
        <taxon>Anoxybacillaceae</taxon>
        <taxon>Anoxybacteroides</taxon>
    </lineage>
</organism>
<keyword evidence="4 5" id="KW-0694">RNA-binding</keyword>
<dbReference type="GO" id="GO:1902208">
    <property type="term" value="P:regulation of bacterial-type flagellum assembly"/>
    <property type="evidence" value="ECO:0007669"/>
    <property type="project" value="UniProtKB-UniRule"/>
</dbReference>
<dbReference type="PANTHER" id="PTHR34984">
    <property type="entry name" value="CARBON STORAGE REGULATOR"/>
    <property type="match status" value="1"/>
</dbReference>
<protein>
    <recommendedName>
        <fullName evidence="5">Translational regulator CsrA</fullName>
    </recommendedName>
</protein>
<dbReference type="GO" id="GO:0048027">
    <property type="term" value="F:mRNA 5'-UTR binding"/>
    <property type="evidence" value="ECO:0007669"/>
    <property type="project" value="UniProtKB-UniRule"/>
</dbReference>
<dbReference type="InterPro" id="IPR003751">
    <property type="entry name" value="CsrA"/>
</dbReference>
<dbReference type="Pfam" id="PF02599">
    <property type="entry name" value="CsrA"/>
    <property type="match status" value="1"/>
</dbReference>
<name>A0A160F529_9BACL</name>
<evidence type="ECO:0000256" key="4">
    <source>
        <dbReference type="ARBA" id="ARBA00022884"/>
    </source>
</evidence>
<dbReference type="GO" id="GO:0044781">
    <property type="term" value="P:bacterial-type flagellum organization"/>
    <property type="evidence" value="ECO:0007669"/>
    <property type="project" value="UniProtKB-KW"/>
</dbReference>
<dbReference type="NCBIfam" id="NF002469">
    <property type="entry name" value="PRK01712.1"/>
    <property type="match status" value="1"/>
</dbReference>